<evidence type="ECO:0000313" key="2">
    <source>
        <dbReference type="Proteomes" id="UP001569963"/>
    </source>
</evidence>
<protein>
    <recommendedName>
        <fullName evidence="3">Transcriptional regulator</fullName>
    </recommendedName>
</protein>
<organism evidence="1 2">
    <name type="scientific">Actinomadura monticuli</name>
    <dbReference type="NCBI Taxonomy" id="3097367"/>
    <lineage>
        <taxon>Bacteria</taxon>
        <taxon>Bacillati</taxon>
        <taxon>Actinomycetota</taxon>
        <taxon>Actinomycetes</taxon>
        <taxon>Streptosporangiales</taxon>
        <taxon>Thermomonosporaceae</taxon>
        <taxon>Actinomadura</taxon>
    </lineage>
</organism>
<name>A0ABV4QE66_9ACTN</name>
<accession>A0ABV4QE66</accession>
<keyword evidence="2" id="KW-1185">Reference proteome</keyword>
<reference evidence="1 2" key="1">
    <citation type="submission" date="2023-11" db="EMBL/GenBank/DDBJ databases">
        <title>Actinomadura monticuli sp. nov., isolated from volcanic ash.</title>
        <authorList>
            <person name="Lee S.D."/>
            <person name="Yang H."/>
            <person name="Kim I.S."/>
        </authorList>
    </citation>
    <scope>NUCLEOTIDE SEQUENCE [LARGE SCALE GENOMIC DNA]</scope>
    <source>
        <strain evidence="1 2">DLS-62</strain>
    </source>
</reference>
<dbReference type="InterPro" id="IPR011990">
    <property type="entry name" value="TPR-like_helical_dom_sf"/>
</dbReference>
<dbReference type="RefSeq" id="WP_371951616.1">
    <property type="nucleotide sequence ID" value="NZ_JAXCEI010000009.1"/>
</dbReference>
<comment type="caution">
    <text evidence="1">The sequence shown here is derived from an EMBL/GenBank/DDBJ whole genome shotgun (WGS) entry which is preliminary data.</text>
</comment>
<dbReference type="EMBL" id="JAXCEI010000009">
    <property type="protein sequence ID" value="MFA1541458.1"/>
    <property type="molecule type" value="Genomic_DNA"/>
</dbReference>
<proteinExistence type="predicted"/>
<evidence type="ECO:0000313" key="1">
    <source>
        <dbReference type="EMBL" id="MFA1541458.1"/>
    </source>
</evidence>
<dbReference type="Proteomes" id="UP001569963">
    <property type="component" value="Unassembled WGS sequence"/>
</dbReference>
<dbReference type="Gene3D" id="1.25.40.10">
    <property type="entry name" value="Tetratricopeptide repeat domain"/>
    <property type="match status" value="1"/>
</dbReference>
<gene>
    <name evidence="1" type="ORF">SM611_21230</name>
</gene>
<evidence type="ECO:0008006" key="3">
    <source>
        <dbReference type="Google" id="ProtNLM"/>
    </source>
</evidence>
<sequence length="196" mass="21061">MLKDARGPQRRGLGRIVAEWTVYAGWLNAALRRDGRAITLFGDGEELADEFGDGTLAAIATSFRGYVARQQGRFRGVVRASMAALATPGGHPVQATFDRLQAAQGYAALGEADRARRLLDEAADRAADDIEPPPPVYWYSRPFFDLNIGVAWLGIGDCSDAAALLAEGLDGIPSDQAGAEWLDEYRAALATAREHA</sequence>
<dbReference type="SUPFAM" id="SSF48452">
    <property type="entry name" value="TPR-like"/>
    <property type="match status" value="1"/>
</dbReference>